<dbReference type="EMBL" id="CAJPWZ010002879">
    <property type="protein sequence ID" value="CAG2246684.1"/>
    <property type="molecule type" value="Genomic_DNA"/>
</dbReference>
<feature type="transmembrane region" description="Helical" evidence="1">
    <location>
        <begin position="41"/>
        <end position="58"/>
    </location>
</feature>
<dbReference type="Proteomes" id="UP000683360">
    <property type="component" value="Unassembled WGS sequence"/>
</dbReference>
<sequence length="169" mass="19489">MTSSEKYCSHTNPGDKSSWWVVDLGAIYDISSCGIQVISKFSDFEIFYFLILIIVIVHRKKSQVFKVILVVLLIPPIDCYHLDICWMEEITRKWRTTDVYFIINMIKIKGICMLEQSIMTLVFEVMTRICDVASKYIMDYDCNEECAGDSSQMCGGGWRLSIYSTGIKN</sequence>
<evidence type="ECO:0000256" key="1">
    <source>
        <dbReference type="SAM" id="Phobius"/>
    </source>
</evidence>
<gene>
    <name evidence="2" type="ORF">MEDL_58647</name>
</gene>
<accession>A0A8S3UX13</accession>
<keyword evidence="1" id="KW-1133">Transmembrane helix</keyword>
<keyword evidence="3" id="KW-1185">Reference proteome</keyword>
<keyword evidence="1" id="KW-0812">Transmembrane</keyword>
<name>A0A8S3UX13_MYTED</name>
<protein>
    <recommendedName>
        <fullName evidence="4">Fucolectin tachylectin-4 pentraxin-1 domain-containing protein</fullName>
    </recommendedName>
</protein>
<dbReference type="OrthoDB" id="5985073at2759"/>
<evidence type="ECO:0000313" key="2">
    <source>
        <dbReference type="EMBL" id="CAG2246684.1"/>
    </source>
</evidence>
<organism evidence="2 3">
    <name type="scientific">Mytilus edulis</name>
    <name type="common">Blue mussel</name>
    <dbReference type="NCBI Taxonomy" id="6550"/>
    <lineage>
        <taxon>Eukaryota</taxon>
        <taxon>Metazoa</taxon>
        <taxon>Spiralia</taxon>
        <taxon>Lophotrochozoa</taxon>
        <taxon>Mollusca</taxon>
        <taxon>Bivalvia</taxon>
        <taxon>Autobranchia</taxon>
        <taxon>Pteriomorphia</taxon>
        <taxon>Mytilida</taxon>
        <taxon>Mytiloidea</taxon>
        <taxon>Mytilidae</taxon>
        <taxon>Mytilinae</taxon>
        <taxon>Mytilus</taxon>
    </lineage>
</organism>
<proteinExistence type="predicted"/>
<keyword evidence="1" id="KW-0472">Membrane</keyword>
<dbReference type="Gene3D" id="2.60.120.260">
    <property type="entry name" value="Galactose-binding domain-like"/>
    <property type="match status" value="1"/>
</dbReference>
<dbReference type="AlphaFoldDB" id="A0A8S3UX13"/>
<comment type="caution">
    <text evidence="2">The sequence shown here is derived from an EMBL/GenBank/DDBJ whole genome shotgun (WGS) entry which is preliminary data.</text>
</comment>
<evidence type="ECO:0000313" key="3">
    <source>
        <dbReference type="Proteomes" id="UP000683360"/>
    </source>
</evidence>
<evidence type="ECO:0008006" key="4">
    <source>
        <dbReference type="Google" id="ProtNLM"/>
    </source>
</evidence>
<reference evidence="2" key="1">
    <citation type="submission" date="2021-03" db="EMBL/GenBank/DDBJ databases">
        <authorList>
            <person name="Bekaert M."/>
        </authorList>
    </citation>
    <scope>NUCLEOTIDE SEQUENCE</scope>
</reference>